<gene>
    <name evidence="1" type="ORF">QFC21_001571</name>
</gene>
<keyword evidence="2" id="KW-1185">Reference proteome</keyword>
<evidence type="ECO:0000313" key="2">
    <source>
        <dbReference type="Proteomes" id="UP001227268"/>
    </source>
</evidence>
<dbReference type="Proteomes" id="UP001227268">
    <property type="component" value="Unassembled WGS sequence"/>
</dbReference>
<comment type="caution">
    <text evidence="1">The sequence shown here is derived from an EMBL/GenBank/DDBJ whole genome shotgun (WGS) entry which is preliminary data.</text>
</comment>
<sequence length="470" mass="52720">MPSVWHVYTYNAGATRTALPKRQAWAQNADNHFREIRLLHVDTKTAINKINKSWKPYLKSMDTLRLEGTTMNNPHVVQHFAKAHSKSYNVKSLHLHSFSHQRFSNAELDLGLLTPDNRATVRELHLAGIYLDPYEPLADEADASGWTALRQLSLTQCLILPSKQKIAKGDLEDIEQLVQQDHLHSVLRRALNLEKLVVALNVLMISSTCSYPATYSRDMTVLEHVHTLRIPPPCFWSLHIATPNVRHLAFTFGHNPIRTRSSAQDHSQQSGLVPSLSSFTPTGIDVGKLVSVEFMINGGDTKDNLLNWLKGMKNVERMTVVSVKLSNEESRLEEMNVGSDPANTANRYLVALLRDNPLLCLKLQELHLADMYTPEEPLLAWVLARKSGHHPVSAVTTLALKHCTYISSSGNQHLRKHLPSYDNVELGGISRIDWKGLCDEWDKSVISNGTKDLPGSIPVGDLTIDTEVEE</sequence>
<protein>
    <submittedName>
        <fullName evidence="1">Uncharacterized protein</fullName>
    </submittedName>
</protein>
<proteinExistence type="predicted"/>
<reference evidence="1" key="1">
    <citation type="submission" date="2023-04" db="EMBL/GenBank/DDBJ databases">
        <title>Draft Genome sequencing of Naganishia species isolated from polar environments using Oxford Nanopore Technology.</title>
        <authorList>
            <person name="Leo P."/>
            <person name="Venkateswaran K."/>
        </authorList>
    </citation>
    <scope>NUCLEOTIDE SEQUENCE</scope>
    <source>
        <strain evidence="1">MNA-CCFEE 5423</strain>
    </source>
</reference>
<organism evidence="1 2">
    <name type="scientific">Naganishia friedmannii</name>
    <dbReference type="NCBI Taxonomy" id="89922"/>
    <lineage>
        <taxon>Eukaryota</taxon>
        <taxon>Fungi</taxon>
        <taxon>Dikarya</taxon>
        <taxon>Basidiomycota</taxon>
        <taxon>Agaricomycotina</taxon>
        <taxon>Tremellomycetes</taxon>
        <taxon>Filobasidiales</taxon>
        <taxon>Filobasidiaceae</taxon>
        <taxon>Naganishia</taxon>
    </lineage>
</organism>
<accession>A0ACC2W5P6</accession>
<dbReference type="EMBL" id="JASBWT010000003">
    <property type="protein sequence ID" value="KAJ9106425.1"/>
    <property type="molecule type" value="Genomic_DNA"/>
</dbReference>
<evidence type="ECO:0000313" key="1">
    <source>
        <dbReference type="EMBL" id="KAJ9106425.1"/>
    </source>
</evidence>
<name>A0ACC2W5P6_9TREE</name>